<evidence type="ECO:0000313" key="1">
    <source>
        <dbReference type="EMBL" id="MBM7124744.1"/>
    </source>
</evidence>
<organism evidence="1 2">
    <name type="scientific">Dyella flava</name>
    <dbReference type="NCBI Taxonomy" id="1920170"/>
    <lineage>
        <taxon>Bacteria</taxon>
        <taxon>Pseudomonadati</taxon>
        <taxon>Pseudomonadota</taxon>
        <taxon>Gammaproteobacteria</taxon>
        <taxon>Lysobacterales</taxon>
        <taxon>Rhodanobacteraceae</taxon>
        <taxon>Dyella</taxon>
    </lineage>
</organism>
<name>A0ABS2K1J2_9GAMM</name>
<gene>
    <name evidence="1" type="ORF">ISP19_05075</name>
</gene>
<reference evidence="1" key="1">
    <citation type="submission" date="2020-10" db="EMBL/GenBank/DDBJ databases">
        <title>Phylogeny of dyella-like bacteria.</title>
        <authorList>
            <person name="Fu J."/>
        </authorList>
    </citation>
    <scope>NUCLEOTIDE SEQUENCE</scope>
    <source>
        <strain evidence="1">DHOC52</strain>
    </source>
</reference>
<accession>A0ABS2K1J2</accession>
<keyword evidence="2" id="KW-1185">Reference proteome</keyword>
<protein>
    <submittedName>
        <fullName evidence="1">Uncharacterized protein</fullName>
    </submittedName>
</protein>
<sequence>MANWIDKVLTAYRPLYLRGLLMDGQYKLPTVTKNPPVSGKRLISLRPAFAPGRRRVLVATATAAVVGLFTHSALTAGDEAPAASATPSDTPTDKR</sequence>
<dbReference type="Proteomes" id="UP001430149">
    <property type="component" value="Unassembled WGS sequence"/>
</dbReference>
<dbReference type="RefSeq" id="WP_204680275.1">
    <property type="nucleotide sequence ID" value="NZ_BSNR01000011.1"/>
</dbReference>
<evidence type="ECO:0000313" key="2">
    <source>
        <dbReference type="Proteomes" id="UP001430149"/>
    </source>
</evidence>
<comment type="caution">
    <text evidence="1">The sequence shown here is derived from an EMBL/GenBank/DDBJ whole genome shotgun (WGS) entry which is preliminary data.</text>
</comment>
<dbReference type="EMBL" id="JADIKE010000029">
    <property type="protein sequence ID" value="MBM7124744.1"/>
    <property type="molecule type" value="Genomic_DNA"/>
</dbReference>
<proteinExistence type="predicted"/>